<sequence>MKKMTYKLVMAVTCFGMMAGDAIAQERGGRERGEGAQRRERPSGAAGEQRRERG</sequence>
<feature type="region of interest" description="Disordered" evidence="1">
    <location>
        <begin position="25"/>
        <end position="54"/>
    </location>
</feature>
<protein>
    <submittedName>
        <fullName evidence="2">Uncharacterized protein</fullName>
    </submittedName>
</protein>
<evidence type="ECO:0000313" key="2">
    <source>
        <dbReference type="EMBL" id="SVD57371.1"/>
    </source>
</evidence>
<accession>A0A382WH03</accession>
<name>A0A382WH03_9ZZZZ</name>
<gene>
    <name evidence="2" type="ORF">METZ01_LOCUS410225</name>
</gene>
<evidence type="ECO:0000256" key="1">
    <source>
        <dbReference type="SAM" id="MobiDB-lite"/>
    </source>
</evidence>
<feature type="compositionally biased region" description="Basic and acidic residues" evidence="1">
    <location>
        <begin position="27"/>
        <end position="54"/>
    </location>
</feature>
<feature type="non-terminal residue" evidence="2">
    <location>
        <position position="54"/>
    </location>
</feature>
<proteinExistence type="predicted"/>
<dbReference type="EMBL" id="UINC01159340">
    <property type="protein sequence ID" value="SVD57371.1"/>
    <property type="molecule type" value="Genomic_DNA"/>
</dbReference>
<dbReference type="AlphaFoldDB" id="A0A382WH03"/>
<reference evidence="2" key="1">
    <citation type="submission" date="2018-05" db="EMBL/GenBank/DDBJ databases">
        <authorList>
            <person name="Lanie J.A."/>
            <person name="Ng W.-L."/>
            <person name="Kazmierczak K.M."/>
            <person name="Andrzejewski T.M."/>
            <person name="Davidsen T.M."/>
            <person name="Wayne K.J."/>
            <person name="Tettelin H."/>
            <person name="Glass J.I."/>
            <person name="Rusch D."/>
            <person name="Podicherti R."/>
            <person name="Tsui H.-C.T."/>
            <person name="Winkler M.E."/>
        </authorList>
    </citation>
    <scope>NUCLEOTIDE SEQUENCE</scope>
</reference>
<organism evidence="2">
    <name type="scientific">marine metagenome</name>
    <dbReference type="NCBI Taxonomy" id="408172"/>
    <lineage>
        <taxon>unclassified sequences</taxon>
        <taxon>metagenomes</taxon>
        <taxon>ecological metagenomes</taxon>
    </lineage>
</organism>